<keyword evidence="2" id="KW-0472">Membrane</keyword>
<evidence type="ECO:0000313" key="3">
    <source>
        <dbReference type="EMBL" id="QDZ14999.1"/>
    </source>
</evidence>
<dbReference type="AlphaFoldDB" id="A0A5B8M4T0"/>
<feature type="transmembrane region" description="Helical" evidence="2">
    <location>
        <begin position="122"/>
        <end position="141"/>
    </location>
</feature>
<feature type="transmembrane region" description="Helical" evidence="2">
    <location>
        <begin position="351"/>
        <end position="371"/>
    </location>
</feature>
<feature type="transmembrane region" description="Helical" evidence="2">
    <location>
        <begin position="383"/>
        <end position="405"/>
    </location>
</feature>
<dbReference type="OrthoDB" id="5008120at2"/>
<evidence type="ECO:0000256" key="2">
    <source>
        <dbReference type="SAM" id="Phobius"/>
    </source>
</evidence>
<feature type="transmembrane region" description="Helical" evidence="2">
    <location>
        <begin position="436"/>
        <end position="457"/>
    </location>
</feature>
<feature type="transmembrane region" description="Helical" evidence="2">
    <location>
        <begin position="29"/>
        <end position="53"/>
    </location>
</feature>
<keyword evidence="4" id="KW-1185">Reference proteome</keyword>
<dbReference type="Proteomes" id="UP000320216">
    <property type="component" value="Chromosome"/>
</dbReference>
<feature type="transmembrane region" description="Helical" evidence="2">
    <location>
        <begin position="148"/>
        <end position="166"/>
    </location>
</feature>
<evidence type="ECO:0000256" key="1">
    <source>
        <dbReference type="SAM" id="MobiDB-lite"/>
    </source>
</evidence>
<sequence>MSREQLPLVPPGTETVSSAPEGRGLRVPAVAATVLFWVLFAAVVAAQVAVIVPEFVTTRLWEDEAFNLTVPLNLLAGHGYSSAGLLSSGQLAPFDVRISTGPVVLLPVAAVLATGIDPVIGGRLVPLLFYIGLLAALWIVGRRIGGRWGALFAIVAPLVLCTNQLPSPVQGPVDVLGEFPAAALLAWAVVVLRKRPWLAGLMLGLALQTKFVALLSAPALLVYAWFLIAGQPWRARLMRCVWAAIWAVIPTALYWLVVLISLGPSGFVLNVRQFLWFLRNGGQQAATTLDQKLTALVNSWFVGEQVVIAVIVAAIVLCALGLVLVIRAHRAGRDTDALVRRAGAHTTAREVTLLLITAGVNLVVWVGWWSVSRTTPTWIRYPAPGLLVSIPIFAAAAVLSVRMLWLTASGRVQPAVSTGAAQAHERPAQGLPPLRWWRWMSAAVAALACVVIVLAAATSVQKHVVAAGQADYGETLPQQRDVAAQLANLDVRRFATPWGSQLGAILLSGVPFTSEQGPDAAELPAVLWTPELSDPGQAAFAAELHAVCADDAVRIASQYAVCRLK</sequence>
<dbReference type="RefSeq" id="WP_146320415.1">
    <property type="nucleotide sequence ID" value="NZ_CP042305.1"/>
</dbReference>
<keyword evidence="2" id="KW-0812">Transmembrane</keyword>
<feature type="transmembrane region" description="Helical" evidence="2">
    <location>
        <begin position="306"/>
        <end position="326"/>
    </location>
</feature>
<proteinExistence type="predicted"/>
<evidence type="ECO:0000313" key="4">
    <source>
        <dbReference type="Proteomes" id="UP000320216"/>
    </source>
</evidence>
<dbReference type="KEGG" id="huw:FPZ11_09680"/>
<protein>
    <submittedName>
        <fullName evidence="3">DUF2029 domain-containing protein</fullName>
    </submittedName>
</protein>
<gene>
    <name evidence="3" type="ORF">FPZ11_09680</name>
</gene>
<feature type="transmembrane region" description="Helical" evidence="2">
    <location>
        <begin position="197"/>
        <end position="228"/>
    </location>
</feature>
<name>A0A5B8M4T0_9MICO</name>
<feature type="region of interest" description="Disordered" evidence="1">
    <location>
        <begin position="1"/>
        <end position="20"/>
    </location>
</feature>
<organism evidence="3 4">
    <name type="scientific">Humibacter ginsenosidimutans</name>
    <dbReference type="NCBI Taxonomy" id="2599293"/>
    <lineage>
        <taxon>Bacteria</taxon>
        <taxon>Bacillati</taxon>
        <taxon>Actinomycetota</taxon>
        <taxon>Actinomycetes</taxon>
        <taxon>Micrococcales</taxon>
        <taxon>Microbacteriaceae</taxon>
        <taxon>Humibacter</taxon>
    </lineage>
</organism>
<keyword evidence="2" id="KW-1133">Transmembrane helix</keyword>
<reference evidence="3 4" key="1">
    <citation type="submission" date="2019-07" db="EMBL/GenBank/DDBJ databases">
        <title>Full genome sequence of Humibacter sp. WJ7-1.</title>
        <authorList>
            <person name="Im W.-T."/>
        </authorList>
    </citation>
    <scope>NUCLEOTIDE SEQUENCE [LARGE SCALE GENOMIC DNA]</scope>
    <source>
        <strain evidence="3 4">WJ7-1</strain>
    </source>
</reference>
<dbReference type="EMBL" id="CP042305">
    <property type="protein sequence ID" value="QDZ14999.1"/>
    <property type="molecule type" value="Genomic_DNA"/>
</dbReference>
<feature type="transmembrane region" description="Helical" evidence="2">
    <location>
        <begin position="240"/>
        <end position="262"/>
    </location>
</feature>
<accession>A0A5B8M4T0</accession>